<dbReference type="RefSeq" id="WP_221531855.1">
    <property type="nucleotide sequence ID" value="NZ_JAIGYP010000004.1"/>
</dbReference>
<dbReference type="Pfam" id="PF00561">
    <property type="entry name" value="Abhydrolase_1"/>
    <property type="match status" value="1"/>
</dbReference>
<accession>A0ABS7JMM7</accession>
<dbReference type="InterPro" id="IPR000073">
    <property type="entry name" value="AB_hydrolase_1"/>
</dbReference>
<keyword evidence="1 3" id="KW-0378">Hydrolase</keyword>
<evidence type="ECO:0000256" key="1">
    <source>
        <dbReference type="ARBA" id="ARBA00022801"/>
    </source>
</evidence>
<proteinExistence type="predicted"/>
<dbReference type="SUPFAM" id="SSF53474">
    <property type="entry name" value="alpha/beta-Hydrolases"/>
    <property type="match status" value="1"/>
</dbReference>
<comment type="caution">
    <text evidence="3">The sequence shown here is derived from an EMBL/GenBank/DDBJ whole genome shotgun (WGS) entry which is preliminary data.</text>
</comment>
<dbReference type="Proteomes" id="UP000700059">
    <property type="component" value="Unassembled WGS sequence"/>
</dbReference>
<sequence length="244" mass="27842">MAQKILTHKGGEFSISYAIQNAQNGAKPLVILHGWGANKNLMQQAFNALFRDFTHYYIDMPGFGNSKTPPFALNTQDYAEVMRLMLESLQLEPAKVTIIGHSFGGKVATLLNPKILILLSSAGILTQKSLKVRAKIVTTKLLNKVLPKNQLLRNLLRSKDVQNMDEVMYQTFKNVVDEDFSSIFKNFKNPCYIFWGKEDLATPLSSGERIHTLIYDSKFFPLEGDHFFFLKQAKEIERQFYINL</sequence>
<name>A0ABS7JMM7_9HELI</name>
<evidence type="ECO:0000313" key="3">
    <source>
        <dbReference type="EMBL" id="MBX7490642.1"/>
    </source>
</evidence>
<feature type="domain" description="AB hydrolase-1" evidence="2">
    <location>
        <begin position="27"/>
        <end position="111"/>
    </location>
</feature>
<dbReference type="EMBL" id="JAIGYQ010000004">
    <property type="protein sequence ID" value="MBX7490642.1"/>
    <property type="molecule type" value="Genomic_DNA"/>
</dbReference>
<dbReference type="Gene3D" id="3.40.50.1820">
    <property type="entry name" value="alpha/beta hydrolase"/>
    <property type="match status" value="1"/>
</dbReference>
<dbReference type="PANTHER" id="PTHR43798">
    <property type="entry name" value="MONOACYLGLYCEROL LIPASE"/>
    <property type="match status" value="1"/>
</dbReference>
<dbReference type="InterPro" id="IPR050266">
    <property type="entry name" value="AB_hydrolase_sf"/>
</dbReference>
<organism evidence="3 4">
    <name type="scientific">Helicobacter turcicus</name>
    <dbReference type="NCBI Taxonomy" id="2867412"/>
    <lineage>
        <taxon>Bacteria</taxon>
        <taxon>Pseudomonadati</taxon>
        <taxon>Campylobacterota</taxon>
        <taxon>Epsilonproteobacteria</taxon>
        <taxon>Campylobacterales</taxon>
        <taxon>Helicobacteraceae</taxon>
        <taxon>Helicobacter</taxon>
    </lineage>
</organism>
<evidence type="ECO:0000259" key="2">
    <source>
        <dbReference type="Pfam" id="PF00561"/>
    </source>
</evidence>
<evidence type="ECO:0000313" key="4">
    <source>
        <dbReference type="Proteomes" id="UP000700059"/>
    </source>
</evidence>
<dbReference type="PANTHER" id="PTHR43798:SF31">
    <property type="entry name" value="AB HYDROLASE SUPERFAMILY PROTEIN YCLE"/>
    <property type="match status" value="1"/>
</dbReference>
<protein>
    <submittedName>
        <fullName evidence="3">Alpha/beta hydrolase</fullName>
    </submittedName>
</protein>
<dbReference type="GO" id="GO:0016787">
    <property type="term" value="F:hydrolase activity"/>
    <property type="evidence" value="ECO:0007669"/>
    <property type="project" value="UniProtKB-KW"/>
</dbReference>
<reference evidence="3 4" key="1">
    <citation type="submission" date="2021-08" db="EMBL/GenBank/DDBJ databases">
        <title>Helicobacter spp. isolated from feces of Anatolian Ground Squirrel (Spermophilus xanthoprymnus) in Turkey.</title>
        <authorList>
            <person name="Aydin F."/>
            <person name="Abay S."/>
            <person name="Kayman T."/>
            <person name="Karakaya E."/>
            <person name="Saticioglu I.B."/>
        </authorList>
    </citation>
    <scope>NUCLEOTIDE SEQUENCE [LARGE SCALE GENOMIC DNA]</scope>
    <source>
        <strain evidence="3 4">Faydin-H70</strain>
    </source>
</reference>
<gene>
    <name evidence="3" type="ORF">K4G57_04070</name>
</gene>
<dbReference type="InterPro" id="IPR029058">
    <property type="entry name" value="AB_hydrolase_fold"/>
</dbReference>
<keyword evidence="4" id="KW-1185">Reference proteome</keyword>